<dbReference type="STRING" id="1797469.A3F08_03045"/>
<comment type="caution">
    <text evidence="4">The sequence shown here is derived from an EMBL/GenBank/DDBJ whole genome shotgun (WGS) entry which is preliminary data.</text>
</comment>
<dbReference type="Proteomes" id="UP000176451">
    <property type="component" value="Unassembled WGS sequence"/>
</dbReference>
<dbReference type="EMBL" id="MEZV01000032">
    <property type="protein sequence ID" value="OGD66639.1"/>
    <property type="molecule type" value="Genomic_DNA"/>
</dbReference>
<organism evidence="4 5">
    <name type="scientific">Candidatus Berkelbacteria bacterium RIFCSPHIGHO2_12_FULL_36_9</name>
    <dbReference type="NCBI Taxonomy" id="1797469"/>
    <lineage>
        <taxon>Bacteria</taxon>
        <taxon>Candidatus Berkelbacteria</taxon>
    </lineage>
</organism>
<dbReference type="GO" id="GO:0004719">
    <property type="term" value="F:protein-L-isoaspartate (D-aspartate) O-methyltransferase activity"/>
    <property type="evidence" value="ECO:0007669"/>
    <property type="project" value="InterPro"/>
</dbReference>
<reference evidence="4 5" key="1">
    <citation type="journal article" date="2016" name="Nat. Commun.">
        <title>Thousands of microbial genomes shed light on interconnected biogeochemical processes in an aquifer system.</title>
        <authorList>
            <person name="Anantharaman K."/>
            <person name="Brown C.T."/>
            <person name="Hug L.A."/>
            <person name="Sharon I."/>
            <person name="Castelle C.J."/>
            <person name="Probst A.J."/>
            <person name="Thomas B.C."/>
            <person name="Singh A."/>
            <person name="Wilkins M.J."/>
            <person name="Karaoz U."/>
            <person name="Brodie E.L."/>
            <person name="Williams K.H."/>
            <person name="Hubbard S.S."/>
            <person name="Banfield J.F."/>
        </authorList>
    </citation>
    <scope>NUCLEOTIDE SEQUENCE [LARGE SCALE GENOMIC DNA]</scope>
</reference>
<evidence type="ECO:0000256" key="3">
    <source>
        <dbReference type="ARBA" id="ARBA00030757"/>
    </source>
</evidence>
<dbReference type="InterPro" id="IPR000682">
    <property type="entry name" value="PCMT"/>
</dbReference>
<evidence type="ECO:0000256" key="2">
    <source>
        <dbReference type="ARBA" id="ARBA00013346"/>
    </source>
</evidence>
<accession>A0A1F5EGT5</accession>
<dbReference type="CDD" id="cd02440">
    <property type="entry name" value="AdoMet_MTases"/>
    <property type="match status" value="1"/>
</dbReference>
<dbReference type="InterPro" id="IPR029063">
    <property type="entry name" value="SAM-dependent_MTases_sf"/>
</dbReference>
<dbReference type="Gene3D" id="3.40.50.150">
    <property type="entry name" value="Vaccinia Virus protein VP39"/>
    <property type="match status" value="1"/>
</dbReference>
<comment type="similarity">
    <text evidence="1">Belongs to the methyltransferase superfamily. L-isoaspartyl/D-aspartyl protein methyltransferase family.</text>
</comment>
<dbReference type="Pfam" id="PF01135">
    <property type="entry name" value="PCMT"/>
    <property type="match status" value="1"/>
</dbReference>
<evidence type="ECO:0000313" key="5">
    <source>
        <dbReference type="Proteomes" id="UP000176451"/>
    </source>
</evidence>
<gene>
    <name evidence="4" type="ORF">A3F08_03045</name>
</gene>
<dbReference type="SUPFAM" id="SSF53335">
    <property type="entry name" value="S-adenosyl-L-methionine-dependent methyltransferases"/>
    <property type="match status" value="1"/>
</dbReference>
<dbReference type="PANTHER" id="PTHR11579">
    <property type="entry name" value="PROTEIN-L-ISOASPARTATE O-METHYLTRANSFERASE"/>
    <property type="match status" value="1"/>
</dbReference>
<name>A0A1F5EGT5_9BACT</name>
<evidence type="ECO:0000256" key="1">
    <source>
        <dbReference type="ARBA" id="ARBA00005369"/>
    </source>
</evidence>
<dbReference type="PANTHER" id="PTHR11579:SF9">
    <property type="entry name" value="PROTEIN-L-ISOASPARTATE O-METHYLTRANSFERASE"/>
    <property type="match status" value="1"/>
</dbReference>
<dbReference type="GO" id="GO:0005737">
    <property type="term" value="C:cytoplasm"/>
    <property type="evidence" value="ECO:0007669"/>
    <property type="project" value="TreeGrafter"/>
</dbReference>
<protein>
    <recommendedName>
        <fullName evidence="2">Protein-L-isoaspartate O-methyltransferase</fullName>
    </recommendedName>
    <alternativeName>
        <fullName evidence="3">Protein L-isoaspartyl methyltransferase</fullName>
    </alternativeName>
</protein>
<sequence>MISSNQEMIEYLESNGVLKSLRLKSALEYADRKKFVVSHYKDSAYFDFPIEITGGQTISQPSTVAFMLELLDVKNGNNVLDIGAGSGWVSVILSKLVGQNGKVYAFEINKRIGKIGQQNINQFARNNIYYEVIDAKQKWQNYLPYDRIHSAAAFARIPEDLLNTLVINGIIIAPTQDGFIRKITRLNKNNFHEERFYGFSFVPFHN</sequence>
<dbReference type="AlphaFoldDB" id="A0A1F5EGT5"/>
<proteinExistence type="inferred from homology"/>
<evidence type="ECO:0000313" key="4">
    <source>
        <dbReference type="EMBL" id="OGD66639.1"/>
    </source>
</evidence>